<accession>A0A8S4QRN4</accession>
<keyword evidence="1" id="KW-0812">Transmembrane</keyword>
<evidence type="ECO:0000313" key="2">
    <source>
        <dbReference type="EMBL" id="CAH2215778.1"/>
    </source>
</evidence>
<dbReference type="Proteomes" id="UP000838756">
    <property type="component" value="Unassembled WGS sequence"/>
</dbReference>
<dbReference type="AlphaFoldDB" id="A0A8S4QRN4"/>
<feature type="transmembrane region" description="Helical" evidence="1">
    <location>
        <begin position="40"/>
        <end position="67"/>
    </location>
</feature>
<name>A0A8S4QRN4_9NEOP</name>
<evidence type="ECO:0000313" key="3">
    <source>
        <dbReference type="Proteomes" id="UP000838756"/>
    </source>
</evidence>
<evidence type="ECO:0000256" key="1">
    <source>
        <dbReference type="SAM" id="Phobius"/>
    </source>
</evidence>
<dbReference type="EMBL" id="CAKXAJ010012787">
    <property type="protein sequence ID" value="CAH2215778.1"/>
    <property type="molecule type" value="Genomic_DNA"/>
</dbReference>
<keyword evidence="3" id="KW-1185">Reference proteome</keyword>
<keyword evidence="1" id="KW-1133">Transmembrane helix</keyword>
<protein>
    <submittedName>
        <fullName evidence="2">Jg12904 protein</fullName>
    </submittedName>
</protein>
<keyword evidence="1" id="KW-0472">Membrane</keyword>
<sequence>MWEEYFVNLHLGVRKYLNKESEKSLPAARSKQTVLLAVHIIWQALVISLLWYIFASITGFGMILTAWAP</sequence>
<reference evidence="2" key="1">
    <citation type="submission" date="2022-03" db="EMBL/GenBank/DDBJ databases">
        <authorList>
            <person name="Lindestad O."/>
        </authorList>
    </citation>
    <scope>NUCLEOTIDE SEQUENCE</scope>
</reference>
<comment type="caution">
    <text evidence="2">The sequence shown here is derived from an EMBL/GenBank/DDBJ whole genome shotgun (WGS) entry which is preliminary data.</text>
</comment>
<gene>
    <name evidence="2" type="primary">jg12904</name>
    <name evidence="2" type="ORF">PAEG_LOCUS3864</name>
</gene>
<organism evidence="2 3">
    <name type="scientific">Pararge aegeria aegeria</name>
    <dbReference type="NCBI Taxonomy" id="348720"/>
    <lineage>
        <taxon>Eukaryota</taxon>
        <taxon>Metazoa</taxon>
        <taxon>Ecdysozoa</taxon>
        <taxon>Arthropoda</taxon>
        <taxon>Hexapoda</taxon>
        <taxon>Insecta</taxon>
        <taxon>Pterygota</taxon>
        <taxon>Neoptera</taxon>
        <taxon>Endopterygota</taxon>
        <taxon>Lepidoptera</taxon>
        <taxon>Glossata</taxon>
        <taxon>Ditrysia</taxon>
        <taxon>Papilionoidea</taxon>
        <taxon>Nymphalidae</taxon>
        <taxon>Satyrinae</taxon>
        <taxon>Satyrini</taxon>
        <taxon>Parargina</taxon>
        <taxon>Pararge</taxon>
    </lineage>
</organism>
<proteinExistence type="predicted"/>
<feature type="non-terminal residue" evidence="2">
    <location>
        <position position="1"/>
    </location>
</feature>